<dbReference type="KEGG" id="cvr:CHLNCDRAFT_37158"/>
<dbReference type="InterPro" id="IPR019821">
    <property type="entry name" value="Kinesin_motor_CS"/>
</dbReference>
<evidence type="ECO:0000313" key="13">
    <source>
        <dbReference type="EMBL" id="EFN51750.1"/>
    </source>
</evidence>
<evidence type="ECO:0000256" key="11">
    <source>
        <dbReference type="SAM" id="Coils"/>
    </source>
</evidence>
<dbReference type="GO" id="GO:0005874">
    <property type="term" value="C:microtubule"/>
    <property type="evidence" value="ECO:0007669"/>
    <property type="project" value="UniProtKB-KW"/>
</dbReference>
<feature type="coiled-coil region" evidence="11">
    <location>
        <begin position="519"/>
        <end position="588"/>
    </location>
</feature>
<dbReference type="EMBL" id="GL433860">
    <property type="protein sequence ID" value="EFN51750.1"/>
    <property type="molecule type" value="Genomic_DNA"/>
</dbReference>
<evidence type="ECO:0000259" key="12">
    <source>
        <dbReference type="PROSITE" id="PS50067"/>
    </source>
</evidence>
<comment type="subcellular location">
    <subcellularLocation>
        <location evidence="1">Cytoplasm</location>
        <location evidence="1">Cytoskeleton</location>
    </subcellularLocation>
</comment>
<dbReference type="GO" id="GO:0008017">
    <property type="term" value="F:microtubule binding"/>
    <property type="evidence" value="ECO:0007669"/>
    <property type="project" value="InterPro"/>
</dbReference>
<evidence type="ECO:0000256" key="10">
    <source>
        <dbReference type="RuleBase" id="RU000394"/>
    </source>
</evidence>
<organism evidence="14">
    <name type="scientific">Chlorella variabilis</name>
    <name type="common">Green alga</name>
    <dbReference type="NCBI Taxonomy" id="554065"/>
    <lineage>
        <taxon>Eukaryota</taxon>
        <taxon>Viridiplantae</taxon>
        <taxon>Chlorophyta</taxon>
        <taxon>core chlorophytes</taxon>
        <taxon>Trebouxiophyceae</taxon>
        <taxon>Chlorellales</taxon>
        <taxon>Chlorellaceae</taxon>
        <taxon>Chlorella clade</taxon>
        <taxon>Chlorella</taxon>
    </lineage>
</organism>
<dbReference type="PRINTS" id="PR00380">
    <property type="entry name" value="KINESINHEAVY"/>
</dbReference>
<evidence type="ECO:0000256" key="6">
    <source>
        <dbReference type="ARBA" id="ARBA00023054"/>
    </source>
</evidence>
<evidence type="ECO:0000256" key="8">
    <source>
        <dbReference type="ARBA" id="ARBA00023212"/>
    </source>
</evidence>
<proteinExistence type="inferred from homology"/>
<dbReference type="GeneID" id="17351261"/>
<dbReference type="OrthoDB" id="3176171at2759"/>
<dbReference type="GO" id="GO:0003777">
    <property type="term" value="F:microtubule motor activity"/>
    <property type="evidence" value="ECO:0007669"/>
    <property type="project" value="InterPro"/>
</dbReference>
<keyword evidence="3 10" id="KW-0493">Microtubule</keyword>
<keyword evidence="6 11" id="KW-0175">Coiled coil</keyword>
<dbReference type="Gene3D" id="3.40.850.10">
    <property type="entry name" value="Kinesin motor domain"/>
    <property type="match status" value="1"/>
</dbReference>
<dbReference type="SUPFAM" id="SSF52540">
    <property type="entry name" value="P-loop containing nucleoside triphosphate hydrolases"/>
    <property type="match status" value="1"/>
</dbReference>
<dbReference type="FunFam" id="3.40.850.10:FF:000029">
    <property type="entry name" value="Kinesin-like protein KIF17"/>
    <property type="match status" value="1"/>
</dbReference>
<dbReference type="InterPro" id="IPR027417">
    <property type="entry name" value="P-loop_NTPase"/>
</dbReference>
<dbReference type="SMART" id="SM00129">
    <property type="entry name" value="KISc"/>
    <property type="match status" value="1"/>
</dbReference>
<protein>
    <recommendedName>
        <fullName evidence="10">Kinesin-like protein</fullName>
    </recommendedName>
</protein>
<evidence type="ECO:0000256" key="1">
    <source>
        <dbReference type="ARBA" id="ARBA00004245"/>
    </source>
</evidence>
<comment type="similarity">
    <text evidence="9 10">Belongs to the TRAFAC class myosin-kinesin ATPase superfamily. Kinesin family.</text>
</comment>
<evidence type="ECO:0000256" key="4">
    <source>
        <dbReference type="ARBA" id="ARBA00022741"/>
    </source>
</evidence>
<keyword evidence="8" id="KW-0206">Cytoskeleton</keyword>
<dbReference type="PROSITE" id="PS50067">
    <property type="entry name" value="KINESIN_MOTOR_2"/>
    <property type="match status" value="1"/>
</dbReference>
<feature type="coiled-coil region" evidence="11">
    <location>
        <begin position="347"/>
        <end position="374"/>
    </location>
</feature>
<dbReference type="eggNOG" id="KOG4280">
    <property type="taxonomic scope" value="Eukaryota"/>
</dbReference>
<dbReference type="InterPro" id="IPR027640">
    <property type="entry name" value="Kinesin-like_fam"/>
</dbReference>
<dbReference type="FunCoup" id="E1ZQN8">
    <property type="interactions" value="1084"/>
</dbReference>
<dbReference type="Proteomes" id="UP000008141">
    <property type="component" value="Unassembled WGS sequence"/>
</dbReference>
<evidence type="ECO:0000256" key="2">
    <source>
        <dbReference type="ARBA" id="ARBA00022490"/>
    </source>
</evidence>
<name>E1ZQN8_CHLVA</name>
<feature type="domain" description="Kinesin motor" evidence="12">
    <location>
        <begin position="8"/>
        <end position="335"/>
    </location>
</feature>
<keyword evidence="4 9" id="KW-0547">Nucleotide-binding</keyword>
<dbReference type="GO" id="GO:0005524">
    <property type="term" value="F:ATP binding"/>
    <property type="evidence" value="ECO:0007669"/>
    <property type="project" value="UniProtKB-UniRule"/>
</dbReference>
<dbReference type="PANTHER" id="PTHR47969">
    <property type="entry name" value="CHROMOSOME-ASSOCIATED KINESIN KIF4A-RELATED"/>
    <property type="match status" value="1"/>
</dbReference>
<evidence type="ECO:0000313" key="14">
    <source>
        <dbReference type="Proteomes" id="UP000008141"/>
    </source>
</evidence>
<keyword evidence="2" id="KW-0963">Cytoplasm</keyword>
<feature type="coiled-coil region" evidence="11">
    <location>
        <begin position="439"/>
        <end position="488"/>
    </location>
</feature>
<keyword evidence="5 9" id="KW-0067">ATP-binding</keyword>
<accession>E1ZQN8</accession>
<dbReference type="InterPro" id="IPR036961">
    <property type="entry name" value="Kinesin_motor_dom_sf"/>
</dbReference>
<feature type="binding site" evidence="9">
    <location>
        <begin position="91"/>
        <end position="98"/>
    </location>
    <ligand>
        <name>ATP</name>
        <dbReference type="ChEBI" id="CHEBI:30616"/>
    </ligand>
</feature>
<reference evidence="13 14" key="1">
    <citation type="journal article" date="2010" name="Plant Cell">
        <title>The Chlorella variabilis NC64A genome reveals adaptation to photosymbiosis, coevolution with viruses, and cryptic sex.</title>
        <authorList>
            <person name="Blanc G."/>
            <person name="Duncan G."/>
            <person name="Agarkova I."/>
            <person name="Borodovsky M."/>
            <person name="Gurnon J."/>
            <person name="Kuo A."/>
            <person name="Lindquist E."/>
            <person name="Lucas S."/>
            <person name="Pangilinan J."/>
            <person name="Polle J."/>
            <person name="Salamov A."/>
            <person name="Terry A."/>
            <person name="Yamada T."/>
            <person name="Dunigan D.D."/>
            <person name="Grigoriev I.V."/>
            <person name="Claverie J.M."/>
            <person name="Van Etten J.L."/>
        </authorList>
    </citation>
    <scope>NUCLEOTIDE SEQUENCE [LARGE SCALE GENOMIC DNA]</scope>
    <source>
        <strain evidence="13 14">NC64A</strain>
    </source>
</reference>
<keyword evidence="7 9" id="KW-0505">Motor protein</keyword>
<dbReference type="GO" id="GO:0007018">
    <property type="term" value="P:microtubule-based movement"/>
    <property type="evidence" value="ECO:0007669"/>
    <property type="project" value="InterPro"/>
</dbReference>
<dbReference type="InParanoid" id="E1ZQN8"/>
<evidence type="ECO:0000256" key="5">
    <source>
        <dbReference type="ARBA" id="ARBA00022840"/>
    </source>
</evidence>
<keyword evidence="14" id="KW-1185">Reference proteome</keyword>
<evidence type="ECO:0000256" key="7">
    <source>
        <dbReference type="ARBA" id="ARBA00023175"/>
    </source>
</evidence>
<dbReference type="RefSeq" id="XP_005843852.1">
    <property type="nucleotide sequence ID" value="XM_005843790.1"/>
</dbReference>
<evidence type="ECO:0000256" key="3">
    <source>
        <dbReference type="ARBA" id="ARBA00022701"/>
    </source>
</evidence>
<dbReference type="Pfam" id="PF00225">
    <property type="entry name" value="Kinesin"/>
    <property type="match status" value="1"/>
</dbReference>
<dbReference type="AlphaFoldDB" id="E1ZQN8"/>
<dbReference type="OMA" id="NMRKHIE"/>
<dbReference type="PROSITE" id="PS00411">
    <property type="entry name" value="KINESIN_MOTOR_1"/>
    <property type="match status" value="1"/>
</dbReference>
<gene>
    <name evidence="13" type="ORF">CHLNCDRAFT_37158</name>
</gene>
<evidence type="ECO:0000256" key="9">
    <source>
        <dbReference type="PROSITE-ProRule" id="PRU00283"/>
    </source>
</evidence>
<sequence>MARPGSECVRVCVRCRPQNSRETGQGVAVAVDESAGQVALACVRSTEPPRAFTFDAVFGPEASQQDVYNATARDLVNSVLAGFNATVFAYGQTGTGKTHTMEGRKTSEAGIIPRTFQQIFNTIGASQAQTTFLVRASMYEIYNEEVRDLLSKNPKNRLEVHEARDGGVYVRGLSTFVVQSQAEIGAVLEVGTRNRTVGATLMNQDSSRSHSVFTITVEAADAAVGEAAGSFRVGKLNLVDLAGSERQSKTAAVGERLKEATKINLSLSALGNVISALVDGKSGHIPYRDSKLTRLLQDSLGGNTRTVMIASVGPAACNHEETLSTLRYANRAKNIQNKPRINEDPKARCADAMLREFQEEIAKLKEQLASAATGSSSDGSADAAIPSADAHTRLQSAIADTWIDPEELERMRQHLETELRTEYSNSGMELDDEALAQMKQEVEMQLVEQVKQAQAEQQRADTEAARLAKQLEQQAAQVQHEAERMDQEHAHNAELAAKLRMLESKLLHGEQRGGLDSLANQTAAQLNQQEDELKKERTAAVQASRHIAVLEASAHTAQAQYSSLQEEANALTSQLDSAAGDYEAARAEQGDVYAQWELDREDLVEEIRSLHYSLALKNLVIDAFIPQEEVSKLLRCATYNSSEGSWSLGHKGAGRAKSAALPKRPASAALRADGATQPKVLLLELQLDVPERKLLDFASLQQCAAL</sequence>
<dbReference type="InterPro" id="IPR001752">
    <property type="entry name" value="Kinesin_motor_dom"/>
</dbReference>
<dbReference type="STRING" id="554065.E1ZQN8"/>